<feature type="transmembrane region" description="Helical" evidence="2">
    <location>
        <begin position="116"/>
        <end position="137"/>
    </location>
</feature>
<evidence type="ECO:0000256" key="2">
    <source>
        <dbReference type="SAM" id="Phobius"/>
    </source>
</evidence>
<proteinExistence type="predicted"/>
<dbReference type="EMBL" id="JAUIRO010000005">
    <property type="protein sequence ID" value="KAK0712839.1"/>
    <property type="molecule type" value="Genomic_DNA"/>
</dbReference>
<feature type="region of interest" description="Disordered" evidence="1">
    <location>
        <begin position="14"/>
        <end position="76"/>
    </location>
</feature>
<dbReference type="AlphaFoldDB" id="A0AA40ABP5"/>
<dbReference type="Proteomes" id="UP001172101">
    <property type="component" value="Unassembled WGS sequence"/>
</dbReference>
<evidence type="ECO:0000256" key="1">
    <source>
        <dbReference type="SAM" id="MobiDB-lite"/>
    </source>
</evidence>
<feature type="compositionally biased region" description="Pro residues" evidence="1">
    <location>
        <begin position="144"/>
        <end position="155"/>
    </location>
</feature>
<evidence type="ECO:0000313" key="3">
    <source>
        <dbReference type="EMBL" id="KAK0712839.1"/>
    </source>
</evidence>
<keyword evidence="2" id="KW-1133">Transmembrane helix</keyword>
<dbReference type="GeneID" id="85317797"/>
<organism evidence="3 4">
    <name type="scientific">Lasiosphaeria miniovina</name>
    <dbReference type="NCBI Taxonomy" id="1954250"/>
    <lineage>
        <taxon>Eukaryota</taxon>
        <taxon>Fungi</taxon>
        <taxon>Dikarya</taxon>
        <taxon>Ascomycota</taxon>
        <taxon>Pezizomycotina</taxon>
        <taxon>Sordariomycetes</taxon>
        <taxon>Sordariomycetidae</taxon>
        <taxon>Sordariales</taxon>
        <taxon>Lasiosphaeriaceae</taxon>
        <taxon>Lasiosphaeria</taxon>
    </lineage>
</organism>
<keyword evidence="4" id="KW-1185">Reference proteome</keyword>
<feature type="transmembrane region" description="Helical" evidence="2">
    <location>
        <begin position="93"/>
        <end position="110"/>
    </location>
</feature>
<protein>
    <submittedName>
        <fullName evidence="3">Uncharacterized protein</fullName>
    </submittedName>
</protein>
<sequence length="209" mass="22947">MYTFIQTIPIFNSRAAQKTHRTRRPPGSALPNIQHLPTSRSAITKKRKGEKRMNVRHPKSRSKRGKGQKKASKQTRHNPFSRYFSFPYFLEKGRLLLITSLLAFLTIFPIRRTLVVSGSSVVGVMGVLGVFGVVGVVEGSLPPPPPPPPPLPPLKTPNALNEVSETSGTRGSGGGLLRPRPGVFHTPPPSSLDMLNRRLKMGIREGDGF</sequence>
<accession>A0AA40ABP5</accession>
<feature type="region of interest" description="Disordered" evidence="1">
    <location>
        <begin position="144"/>
        <end position="197"/>
    </location>
</feature>
<keyword evidence="2" id="KW-0472">Membrane</keyword>
<dbReference type="RefSeq" id="XP_060294162.1">
    <property type="nucleotide sequence ID" value="XM_060434527.1"/>
</dbReference>
<comment type="caution">
    <text evidence="3">The sequence shown here is derived from an EMBL/GenBank/DDBJ whole genome shotgun (WGS) entry which is preliminary data.</text>
</comment>
<name>A0AA40ABP5_9PEZI</name>
<feature type="compositionally biased region" description="Basic residues" evidence="1">
    <location>
        <begin position="43"/>
        <end position="76"/>
    </location>
</feature>
<gene>
    <name evidence="3" type="ORF">B0T26DRAFT_346090</name>
</gene>
<keyword evidence="2" id="KW-0812">Transmembrane</keyword>
<reference evidence="3" key="1">
    <citation type="submission" date="2023-06" db="EMBL/GenBank/DDBJ databases">
        <title>Genome-scale phylogeny and comparative genomics of the fungal order Sordariales.</title>
        <authorList>
            <consortium name="Lawrence Berkeley National Laboratory"/>
            <person name="Hensen N."/>
            <person name="Bonometti L."/>
            <person name="Westerberg I."/>
            <person name="Brannstrom I.O."/>
            <person name="Guillou S."/>
            <person name="Cros-Aarteil S."/>
            <person name="Calhoun S."/>
            <person name="Haridas S."/>
            <person name="Kuo A."/>
            <person name="Mondo S."/>
            <person name="Pangilinan J."/>
            <person name="Riley R."/>
            <person name="LaButti K."/>
            <person name="Andreopoulos B."/>
            <person name="Lipzen A."/>
            <person name="Chen C."/>
            <person name="Yanf M."/>
            <person name="Daum C."/>
            <person name="Ng V."/>
            <person name="Clum A."/>
            <person name="Steindorff A."/>
            <person name="Ohm R."/>
            <person name="Martin F."/>
            <person name="Silar P."/>
            <person name="Natvig D."/>
            <person name="Lalanne C."/>
            <person name="Gautier V."/>
            <person name="Ament-velasquez S.L."/>
            <person name="Kruys A."/>
            <person name="Hutchinson M.I."/>
            <person name="Powell A.J."/>
            <person name="Barry K."/>
            <person name="Miller A.N."/>
            <person name="Grigoriev I.V."/>
            <person name="Debuchy R."/>
            <person name="Gladieux P."/>
            <person name="Thoren M.H."/>
            <person name="Johannesson H."/>
        </authorList>
    </citation>
    <scope>NUCLEOTIDE SEQUENCE</scope>
    <source>
        <strain evidence="3">SMH2392-1A</strain>
    </source>
</reference>
<evidence type="ECO:0000313" key="4">
    <source>
        <dbReference type="Proteomes" id="UP001172101"/>
    </source>
</evidence>